<accession>A0A7K1YD60</accession>
<feature type="transmembrane region" description="Helical" evidence="4">
    <location>
        <begin position="341"/>
        <end position="365"/>
    </location>
</feature>
<evidence type="ECO:0000256" key="2">
    <source>
        <dbReference type="ARBA" id="ARBA00022676"/>
    </source>
</evidence>
<name>A0A7K1YD60_9SPHI</name>
<feature type="domain" description="Glycosyltransferase 2-like" evidence="5">
    <location>
        <begin position="48"/>
        <end position="214"/>
    </location>
</feature>
<evidence type="ECO:0000313" key="7">
    <source>
        <dbReference type="Proteomes" id="UP000466586"/>
    </source>
</evidence>
<keyword evidence="4" id="KW-0472">Membrane</keyword>
<proteinExistence type="inferred from homology"/>
<evidence type="ECO:0000256" key="4">
    <source>
        <dbReference type="SAM" id="Phobius"/>
    </source>
</evidence>
<keyword evidence="2" id="KW-0328">Glycosyltransferase</keyword>
<organism evidence="6 7">
    <name type="scientific">Hufsiella arboris</name>
    <dbReference type="NCBI Taxonomy" id="2695275"/>
    <lineage>
        <taxon>Bacteria</taxon>
        <taxon>Pseudomonadati</taxon>
        <taxon>Bacteroidota</taxon>
        <taxon>Sphingobacteriia</taxon>
        <taxon>Sphingobacteriales</taxon>
        <taxon>Sphingobacteriaceae</taxon>
        <taxon>Hufsiella</taxon>
    </lineage>
</organism>
<dbReference type="InterPro" id="IPR029044">
    <property type="entry name" value="Nucleotide-diphossugar_trans"/>
</dbReference>
<protein>
    <submittedName>
        <fullName evidence="6">Glycosyltransferase</fullName>
    </submittedName>
</protein>
<feature type="transmembrane region" description="Helical" evidence="4">
    <location>
        <begin position="285"/>
        <end position="305"/>
    </location>
</feature>
<dbReference type="InterPro" id="IPR001173">
    <property type="entry name" value="Glyco_trans_2-like"/>
</dbReference>
<dbReference type="Gene3D" id="3.90.550.10">
    <property type="entry name" value="Spore Coat Polysaccharide Biosynthesis Protein SpsA, Chain A"/>
    <property type="match status" value="1"/>
</dbReference>
<feature type="transmembrane region" description="Helical" evidence="4">
    <location>
        <begin position="6"/>
        <end position="27"/>
    </location>
</feature>
<evidence type="ECO:0000259" key="5">
    <source>
        <dbReference type="Pfam" id="PF00535"/>
    </source>
</evidence>
<evidence type="ECO:0000256" key="1">
    <source>
        <dbReference type="ARBA" id="ARBA00006739"/>
    </source>
</evidence>
<comment type="caution">
    <text evidence="6">The sequence shown here is derived from an EMBL/GenBank/DDBJ whole genome shotgun (WGS) entry which is preliminary data.</text>
</comment>
<dbReference type="Proteomes" id="UP000466586">
    <property type="component" value="Unassembled WGS sequence"/>
</dbReference>
<dbReference type="PANTHER" id="PTHR43630:SF1">
    <property type="entry name" value="POLY-BETA-1,6-N-ACETYL-D-GLUCOSAMINE SYNTHASE"/>
    <property type="match status" value="1"/>
</dbReference>
<dbReference type="Pfam" id="PF00535">
    <property type="entry name" value="Glycos_transf_2"/>
    <property type="match status" value="1"/>
</dbReference>
<sequence>MADFFYLVVFIIFQICFLFQIYFIIVIQSKLRGYKNRIAELNAQSPVSVIICARNEQNNLRENLPLILEQDYTSFEVVVVNDCSSDQSDQVLREFGEKYPHLKTVTIEEHDRFKHGKKFAVTIGIKAAKNELLVFTDADCRPVSANWLRQVQNNFNPETEIVLGFSPYERAKGFLNRLVRYETVLTALNYLSFALGGNAYMGVGRNMAYRKSLFFKGKGFASHMHILSGDDDLFVNQNATPTNTAIELSPESFVMSDPKKSWAAYWKQKLRHIGAGHAYKRSHKVLLGLQSASAIVFYFALLVLILLHAQWWFLAGLFTFRLGLQYFIYAPSFQKLKNKDLLWWLPLLDGLYYFFIFLISITTLFRPKTSWK</sequence>
<dbReference type="EMBL" id="WVHT01000008">
    <property type="protein sequence ID" value="MXV52526.1"/>
    <property type="molecule type" value="Genomic_DNA"/>
</dbReference>
<evidence type="ECO:0000256" key="3">
    <source>
        <dbReference type="ARBA" id="ARBA00022679"/>
    </source>
</evidence>
<feature type="transmembrane region" description="Helical" evidence="4">
    <location>
        <begin position="311"/>
        <end position="329"/>
    </location>
</feature>
<dbReference type="SUPFAM" id="SSF53448">
    <property type="entry name" value="Nucleotide-diphospho-sugar transferases"/>
    <property type="match status" value="1"/>
</dbReference>
<dbReference type="GO" id="GO:0016757">
    <property type="term" value="F:glycosyltransferase activity"/>
    <property type="evidence" value="ECO:0007669"/>
    <property type="project" value="UniProtKB-KW"/>
</dbReference>
<reference evidence="6 7" key="1">
    <citation type="submission" date="2019-11" db="EMBL/GenBank/DDBJ databases">
        <title>Pedobacter sp. HMF7647 Genome sequencing and assembly.</title>
        <authorList>
            <person name="Kang H."/>
            <person name="Kim H."/>
            <person name="Joh K."/>
        </authorList>
    </citation>
    <scope>NUCLEOTIDE SEQUENCE [LARGE SCALE GENOMIC DNA]</scope>
    <source>
        <strain evidence="6 7">HMF7647</strain>
    </source>
</reference>
<evidence type="ECO:0000313" key="6">
    <source>
        <dbReference type="EMBL" id="MXV52526.1"/>
    </source>
</evidence>
<comment type="similarity">
    <text evidence="1">Belongs to the glycosyltransferase 2 family.</text>
</comment>
<keyword evidence="7" id="KW-1185">Reference proteome</keyword>
<keyword evidence="3 6" id="KW-0808">Transferase</keyword>
<dbReference type="PANTHER" id="PTHR43630">
    <property type="entry name" value="POLY-BETA-1,6-N-ACETYL-D-GLUCOSAMINE SYNTHASE"/>
    <property type="match status" value="1"/>
</dbReference>
<keyword evidence="4" id="KW-0812">Transmembrane</keyword>
<gene>
    <name evidence="6" type="ORF">GS399_16240</name>
</gene>
<keyword evidence="4" id="KW-1133">Transmembrane helix</keyword>
<dbReference type="AlphaFoldDB" id="A0A7K1YD60"/>